<proteinExistence type="predicted"/>
<protein>
    <recommendedName>
        <fullName evidence="1">Bacteriophage T5 Orf172 DNA-binding domain-containing protein</fullName>
    </recommendedName>
</protein>
<reference evidence="2" key="1">
    <citation type="submission" date="2019-09" db="EMBL/GenBank/DDBJ databases">
        <title>Comparative genomic analysis of Lactobacillus helveticus.</title>
        <authorList>
            <person name="Zhang H."/>
            <person name="Chen Y."/>
            <person name="Zhong Z."/>
        </authorList>
    </citation>
    <scope>NUCLEOTIDE SEQUENCE</scope>
    <source>
        <strain evidence="2">IMAU30003</strain>
    </source>
</reference>
<comment type="caution">
    <text evidence="2">The sequence shown here is derived from an EMBL/GenBank/DDBJ whole genome shotgun (WGS) entry which is preliminary data.</text>
</comment>
<dbReference type="InterPro" id="IPR018306">
    <property type="entry name" value="Phage_T5_Orf172_DNA-bd"/>
</dbReference>
<evidence type="ECO:0000259" key="1">
    <source>
        <dbReference type="SMART" id="SM00974"/>
    </source>
</evidence>
<evidence type="ECO:0000313" key="2">
    <source>
        <dbReference type="EMBL" id="NRO34532.1"/>
    </source>
</evidence>
<dbReference type="Pfam" id="PF13455">
    <property type="entry name" value="MUG113"/>
    <property type="match status" value="1"/>
</dbReference>
<feature type="domain" description="Bacteriophage T5 Orf172 DNA-binding" evidence="1">
    <location>
        <begin position="305"/>
        <end position="399"/>
    </location>
</feature>
<sequence length="410" mass="47179">MDDKRPIHSLDDIFNDPDSATLLVTKKRPTVNSFNPDVEKFKEVQEWIKNHGGKEPEKTGDICRLHERGLASWLIGVRGDADRIELLKPYDELGLLKEKSQEISNQEKIKHEKMNFDSLDEILNDDSVLFSSDNQKSLNAKLFNTRKLKEIRREQENIPKNKSKRKKMDNFGKYKSLFDQIHADLASGRRKIVPYEENGVSLHRFYILNGQLIYIESIGSNFQNKTRSASKTNARLHVIYDNGTENYPLRNGLIASLYGSRKRHGYGKAISEPNDKFEFESDDQVTGYIYVLRSLSKNADVRRIQEDHPLYKVGFTSGTVKHRIANAENESTYLYGPVKVVAEYQVINLNPEALETALHHALARYRLEVDIKAANGKTIHPREWFIADFDTINNLINEIISKLRISTDKS</sequence>
<dbReference type="SMART" id="SM00974">
    <property type="entry name" value="T5orf172"/>
    <property type="match status" value="1"/>
</dbReference>
<dbReference type="AlphaFoldDB" id="A0A9Q5GC67"/>
<evidence type="ECO:0000313" key="3">
    <source>
        <dbReference type="Proteomes" id="UP000651333"/>
    </source>
</evidence>
<gene>
    <name evidence="2" type="ORF">IMAU30003_00770</name>
</gene>
<name>A0A9Q5GC67_LACHE</name>
<accession>A0A9Q5GC67</accession>
<dbReference type="Proteomes" id="UP000651333">
    <property type="component" value="Unassembled WGS sequence"/>
</dbReference>
<organism evidence="2 3">
    <name type="scientific">Lactobacillus helveticus</name>
    <name type="common">Lactobacillus suntoryeus</name>
    <dbReference type="NCBI Taxonomy" id="1587"/>
    <lineage>
        <taxon>Bacteria</taxon>
        <taxon>Bacillati</taxon>
        <taxon>Bacillota</taxon>
        <taxon>Bacilli</taxon>
        <taxon>Lactobacillales</taxon>
        <taxon>Lactobacillaceae</taxon>
        <taxon>Lactobacillus</taxon>
    </lineage>
</organism>
<dbReference type="EMBL" id="WCHB01000018">
    <property type="protein sequence ID" value="NRO34532.1"/>
    <property type="molecule type" value="Genomic_DNA"/>
</dbReference>